<protein>
    <submittedName>
        <fullName evidence="2">Uncharacterized protein</fullName>
    </submittedName>
</protein>
<dbReference type="SMR" id="A0A0D1CND6"/>
<accession>A0A0D1CND6</accession>
<evidence type="ECO:0000313" key="3">
    <source>
        <dbReference type="Proteomes" id="UP000000561"/>
    </source>
</evidence>
<keyword evidence="3" id="KW-1185">Reference proteome</keyword>
<feature type="signal peptide" evidence="1">
    <location>
        <begin position="1"/>
        <end position="22"/>
    </location>
</feature>
<organism evidence="2 3">
    <name type="scientific">Mycosarcoma maydis</name>
    <name type="common">Corn smut fungus</name>
    <name type="synonym">Ustilago maydis</name>
    <dbReference type="NCBI Taxonomy" id="5270"/>
    <lineage>
        <taxon>Eukaryota</taxon>
        <taxon>Fungi</taxon>
        <taxon>Dikarya</taxon>
        <taxon>Basidiomycota</taxon>
        <taxon>Ustilaginomycotina</taxon>
        <taxon>Ustilaginomycetes</taxon>
        <taxon>Ustilaginales</taxon>
        <taxon>Ustilaginaceae</taxon>
        <taxon>Mycosarcoma</taxon>
    </lineage>
</organism>
<dbReference type="OrthoDB" id="2543616at2759"/>
<dbReference type="AlphaFoldDB" id="A0A0D1CND6"/>
<dbReference type="STRING" id="237631.A0A0D1CND6"/>
<dbReference type="VEuPathDB" id="FungiDB:UMAG_03753"/>
<dbReference type="Proteomes" id="UP000000561">
    <property type="component" value="Chromosome 10"/>
</dbReference>
<dbReference type="OMA" id="FWHIRED"/>
<dbReference type="KEGG" id="uma:UMAG_03753"/>
<dbReference type="GeneID" id="23564121"/>
<name>A0A0D1CND6_MYCMD</name>
<evidence type="ECO:0000256" key="1">
    <source>
        <dbReference type="SAM" id="SignalP"/>
    </source>
</evidence>
<proteinExistence type="predicted"/>
<gene>
    <name evidence="2" type="ORF">UMAG_03753</name>
</gene>
<dbReference type="EMBL" id="CM003149">
    <property type="protein sequence ID" value="KIS68173.1"/>
    <property type="molecule type" value="Genomic_DNA"/>
</dbReference>
<dbReference type="RefSeq" id="XP_011390206.1">
    <property type="nucleotide sequence ID" value="XM_011391904.1"/>
</dbReference>
<sequence length="363" mass="40904">MLHFNFAVLLIAAISFTTSCIAARNDQEASSSSGKPLHSEPLYTFPQKPTVDTYFSQLSPDRIRQLSPNAPGNININVPDSVPFYERLPIFDLDTPVYVVEQALKDYPSVFLIDSATNTVQQVTYGQGRIQMKPVEARKAETVLLFDSLNPNVHILRKAKLGIQIKTQMPGRVEIDYLPHVGSTPILTPRYDSLGHMLAALNSATGGFWHIREDRRPVLVRPRLQALARVADHAEDIQLSSILTRYGAMTQQYGNALASVKYGAPILLDEDNREARNEHTSLTRYPRFGPKATRDQMVKALQERGRLRFYDQHYPNSRPIKLKVRNPNIIPGIAMDIEIEKLSDREIAEEVLMKSLGKLHLPV</sequence>
<keyword evidence="1" id="KW-0732">Signal</keyword>
<reference evidence="2 3" key="1">
    <citation type="journal article" date="2006" name="Nature">
        <title>Insights from the genome of the biotrophic fungal plant pathogen Ustilago maydis.</title>
        <authorList>
            <person name="Kamper J."/>
            <person name="Kahmann R."/>
            <person name="Bolker M."/>
            <person name="Ma L.J."/>
            <person name="Brefort T."/>
            <person name="Saville B.J."/>
            <person name="Banuett F."/>
            <person name="Kronstad J.W."/>
            <person name="Gold S.E."/>
            <person name="Muller O."/>
            <person name="Perlin M.H."/>
            <person name="Wosten H.A."/>
            <person name="de Vries R."/>
            <person name="Ruiz-Herrera J."/>
            <person name="Reynaga-Pena C.G."/>
            <person name="Snetselaar K."/>
            <person name="McCann M."/>
            <person name="Perez-Martin J."/>
            <person name="Feldbrugge M."/>
            <person name="Basse C.W."/>
            <person name="Steinberg G."/>
            <person name="Ibeas J.I."/>
            <person name="Holloman W."/>
            <person name="Guzman P."/>
            <person name="Farman M."/>
            <person name="Stajich J.E."/>
            <person name="Sentandreu R."/>
            <person name="Gonzalez-Prieto J.M."/>
            <person name="Kennell J.C."/>
            <person name="Molina L."/>
            <person name="Schirawski J."/>
            <person name="Mendoza-Mendoza A."/>
            <person name="Greilinger D."/>
            <person name="Munch K."/>
            <person name="Rossel N."/>
            <person name="Scherer M."/>
            <person name="Vranes M."/>
            <person name="Ladendorf O."/>
            <person name="Vincon V."/>
            <person name="Fuchs U."/>
            <person name="Sandrock B."/>
            <person name="Meng S."/>
            <person name="Ho E.C."/>
            <person name="Cahill M.J."/>
            <person name="Boyce K.J."/>
            <person name="Klose J."/>
            <person name="Klosterman S.J."/>
            <person name="Deelstra H.J."/>
            <person name="Ortiz-Castellanos L."/>
            <person name="Li W."/>
            <person name="Sanchez-Alonso P."/>
            <person name="Schreier P.H."/>
            <person name="Hauser-Hahn I."/>
            <person name="Vaupel M."/>
            <person name="Koopmann E."/>
            <person name="Friedrich G."/>
            <person name="Voss H."/>
            <person name="Schluter T."/>
            <person name="Margolis J."/>
            <person name="Platt D."/>
            <person name="Swimmer C."/>
            <person name="Gnirke A."/>
            <person name="Chen F."/>
            <person name="Vysotskaia V."/>
            <person name="Mannhaupt G."/>
            <person name="Guldener U."/>
            <person name="Munsterkotter M."/>
            <person name="Haase D."/>
            <person name="Oesterheld M."/>
            <person name="Mewes H.W."/>
            <person name="Mauceli E.W."/>
            <person name="DeCaprio D."/>
            <person name="Wade C.M."/>
            <person name="Butler J."/>
            <person name="Young S."/>
            <person name="Jaffe D.B."/>
            <person name="Calvo S."/>
            <person name="Nusbaum C."/>
            <person name="Galagan J."/>
            <person name="Birren B.W."/>
        </authorList>
    </citation>
    <scope>NUCLEOTIDE SEQUENCE [LARGE SCALE GENOMIC DNA]</scope>
    <source>
        <strain evidence="3">DSM 14603 / FGSC 9021 / UM521</strain>
    </source>
</reference>
<dbReference type="eggNOG" id="ENOG502R2VS">
    <property type="taxonomic scope" value="Eukaryota"/>
</dbReference>
<feature type="chain" id="PRO_5002239842" evidence="1">
    <location>
        <begin position="23"/>
        <end position="363"/>
    </location>
</feature>
<evidence type="ECO:0000313" key="2">
    <source>
        <dbReference type="EMBL" id="KIS68173.1"/>
    </source>
</evidence>
<dbReference type="InParanoid" id="A0A0D1CND6"/>